<organism evidence="1 2">
    <name type="scientific">Aspergillus leporis</name>
    <dbReference type="NCBI Taxonomy" id="41062"/>
    <lineage>
        <taxon>Eukaryota</taxon>
        <taxon>Fungi</taxon>
        <taxon>Dikarya</taxon>
        <taxon>Ascomycota</taxon>
        <taxon>Pezizomycotina</taxon>
        <taxon>Eurotiomycetes</taxon>
        <taxon>Eurotiomycetidae</taxon>
        <taxon>Eurotiales</taxon>
        <taxon>Aspergillaceae</taxon>
        <taxon>Aspergillus</taxon>
        <taxon>Aspergillus subgen. Circumdati</taxon>
    </lineage>
</organism>
<dbReference type="EMBL" id="ML732157">
    <property type="protein sequence ID" value="KAB8078556.1"/>
    <property type="molecule type" value="Genomic_DNA"/>
</dbReference>
<dbReference type="AlphaFoldDB" id="A0A5N5XD00"/>
<dbReference type="Proteomes" id="UP000326565">
    <property type="component" value="Unassembled WGS sequence"/>
</dbReference>
<name>A0A5N5XD00_9EURO</name>
<reference evidence="1 2" key="1">
    <citation type="submission" date="2019-04" db="EMBL/GenBank/DDBJ databases">
        <title>Friends and foes A comparative genomics study of 23 Aspergillus species from section Flavi.</title>
        <authorList>
            <consortium name="DOE Joint Genome Institute"/>
            <person name="Kjaerbolling I."/>
            <person name="Vesth T."/>
            <person name="Frisvad J.C."/>
            <person name="Nybo J.L."/>
            <person name="Theobald S."/>
            <person name="Kildgaard S."/>
            <person name="Isbrandt T."/>
            <person name="Kuo A."/>
            <person name="Sato A."/>
            <person name="Lyhne E.K."/>
            <person name="Kogle M.E."/>
            <person name="Wiebenga A."/>
            <person name="Kun R.S."/>
            <person name="Lubbers R.J."/>
            <person name="Makela M.R."/>
            <person name="Barry K."/>
            <person name="Chovatia M."/>
            <person name="Clum A."/>
            <person name="Daum C."/>
            <person name="Haridas S."/>
            <person name="He G."/>
            <person name="LaButti K."/>
            <person name="Lipzen A."/>
            <person name="Mondo S."/>
            <person name="Riley R."/>
            <person name="Salamov A."/>
            <person name="Simmons B.A."/>
            <person name="Magnuson J.K."/>
            <person name="Henrissat B."/>
            <person name="Mortensen U.H."/>
            <person name="Larsen T.O."/>
            <person name="Devries R.P."/>
            <person name="Grigoriev I.V."/>
            <person name="Machida M."/>
            <person name="Baker S.E."/>
            <person name="Andersen M.R."/>
        </authorList>
    </citation>
    <scope>NUCLEOTIDE SEQUENCE [LARGE SCALE GENOMIC DNA]</scope>
    <source>
        <strain evidence="1 2">CBS 151.66</strain>
    </source>
</reference>
<gene>
    <name evidence="1" type="ORF">BDV29DRAFT_166179</name>
</gene>
<proteinExistence type="predicted"/>
<sequence length="417" mass="47319">MTRFMFKRINVPKVSLQVYKRLLHTSNRRIMTESFPDLTSRLERFQEAQESVYGNVSSITNPSNWTPPQQSGGHRGRYLWTDAFGVINFLTLHREYEKTQASSTSAPDDRYLTLARRLAQTVHEVLGRTRDGRSRLPGATDENPLGGGLRIGKIDEHGSDGDGQYHHYLTIWMFALNRLSLATGDPTYNRQAVALAKAIHPHFFIGRHSSRPRMVWKMSMDLSAALVGSQGNLDPIDGYVVFRLLQAAAMKMGEGEVLTEEIADYKKVMEGKGKHFVSSDPLDLGMTLWTAHWFAEKEDWANQLLGQCFEQVYDLFEIDRYLDRSHKHRLAFREFGTCLGIQCMSEQLSEKEQAVDLKVYADGILDSWNVHMQKSLATKVTPDDLRPITRVMYASALLPGAFGRGYLGPEPMLSPEK</sequence>
<protein>
    <submittedName>
        <fullName evidence="1">Uncharacterized protein</fullName>
    </submittedName>
</protein>
<accession>A0A5N5XD00</accession>
<evidence type="ECO:0000313" key="2">
    <source>
        <dbReference type="Proteomes" id="UP000326565"/>
    </source>
</evidence>
<dbReference type="OrthoDB" id="302966at2759"/>
<evidence type="ECO:0000313" key="1">
    <source>
        <dbReference type="EMBL" id="KAB8078556.1"/>
    </source>
</evidence>
<keyword evidence="2" id="KW-1185">Reference proteome</keyword>